<evidence type="ECO:0000256" key="1">
    <source>
        <dbReference type="ARBA" id="ARBA00001917"/>
    </source>
</evidence>
<evidence type="ECO:0000313" key="10">
    <source>
        <dbReference type="Proteomes" id="UP000266841"/>
    </source>
</evidence>
<evidence type="ECO:0000256" key="3">
    <source>
        <dbReference type="ARBA" id="ARBA00022630"/>
    </source>
</evidence>
<gene>
    <name evidence="9" type="ORF">THAOC_04816</name>
</gene>
<keyword evidence="5" id="KW-0665">Pyrimidine biosynthesis</keyword>
<dbReference type="EMBL" id="AGNL01004409">
    <property type="protein sequence ID" value="EJK73551.1"/>
    <property type="molecule type" value="Genomic_DNA"/>
</dbReference>
<dbReference type="GO" id="GO:0004152">
    <property type="term" value="F:dihydroorotate dehydrogenase activity"/>
    <property type="evidence" value="ECO:0007669"/>
    <property type="project" value="UniProtKB-ARBA"/>
</dbReference>
<feature type="compositionally biased region" description="Basic and acidic residues" evidence="7">
    <location>
        <begin position="486"/>
        <end position="502"/>
    </location>
</feature>
<dbReference type="OrthoDB" id="14784at2759"/>
<keyword evidence="10" id="KW-1185">Reference proteome</keyword>
<feature type="compositionally biased region" description="Basic and acidic residues" evidence="7">
    <location>
        <begin position="592"/>
        <end position="607"/>
    </location>
</feature>
<feature type="compositionally biased region" description="Basic residues" evidence="7">
    <location>
        <begin position="339"/>
        <end position="348"/>
    </location>
</feature>
<dbReference type="PANTHER" id="PTHR48109:SF1">
    <property type="entry name" value="DIHYDROOROTATE DEHYDROGENASE (FUMARATE)"/>
    <property type="match status" value="1"/>
</dbReference>
<comment type="cofactor">
    <cofactor evidence="1">
        <name>FMN</name>
        <dbReference type="ChEBI" id="CHEBI:58210"/>
    </cofactor>
</comment>
<feature type="compositionally biased region" description="Basic residues" evidence="7">
    <location>
        <begin position="517"/>
        <end position="526"/>
    </location>
</feature>
<reference evidence="9 10" key="1">
    <citation type="journal article" date="2012" name="Genome Biol.">
        <title>Genome and low-iron response of an oceanic diatom adapted to chronic iron limitation.</title>
        <authorList>
            <person name="Lommer M."/>
            <person name="Specht M."/>
            <person name="Roy A.S."/>
            <person name="Kraemer L."/>
            <person name="Andreson R."/>
            <person name="Gutowska M.A."/>
            <person name="Wolf J."/>
            <person name="Bergner S.V."/>
            <person name="Schilhabel M.B."/>
            <person name="Klostermeier U.C."/>
            <person name="Beiko R.G."/>
            <person name="Rosenstiel P."/>
            <person name="Hippler M."/>
            <person name="Laroche J."/>
        </authorList>
    </citation>
    <scope>NUCLEOTIDE SEQUENCE [LARGE SCALE GENOMIC DNA]</scope>
    <source>
        <strain evidence="9 10">CCMP1005</strain>
    </source>
</reference>
<dbReference type="InterPro" id="IPR050074">
    <property type="entry name" value="DHO_dehydrogenase"/>
</dbReference>
<comment type="pathway">
    <text evidence="2">Pyrimidine metabolism; UMP biosynthesis via de novo pathway.</text>
</comment>
<feature type="compositionally biased region" description="Low complexity" evidence="7">
    <location>
        <begin position="556"/>
        <end position="571"/>
    </location>
</feature>
<dbReference type="GO" id="GO:0006207">
    <property type="term" value="P:'de novo' pyrimidine nucleobase biosynthetic process"/>
    <property type="evidence" value="ECO:0007669"/>
    <property type="project" value="InterPro"/>
</dbReference>
<name>K0TIC3_THAOC</name>
<evidence type="ECO:0000256" key="2">
    <source>
        <dbReference type="ARBA" id="ARBA00004725"/>
    </source>
</evidence>
<comment type="caution">
    <text evidence="9">The sequence shown here is derived from an EMBL/GenBank/DDBJ whole genome shotgun (WGS) entry which is preliminary data.</text>
</comment>
<feature type="region of interest" description="Disordered" evidence="7">
    <location>
        <begin position="650"/>
        <end position="679"/>
    </location>
</feature>
<keyword evidence="4" id="KW-0288">FMN</keyword>
<feature type="domain" description="Dihydroorotate dehydrogenase catalytic" evidence="8">
    <location>
        <begin position="4"/>
        <end position="312"/>
    </location>
</feature>
<dbReference type="Proteomes" id="UP000266841">
    <property type="component" value="Unassembled WGS sequence"/>
</dbReference>
<keyword evidence="6" id="KW-0560">Oxidoreductase</keyword>
<evidence type="ECO:0000256" key="6">
    <source>
        <dbReference type="ARBA" id="ARBA00023002"/>
    </source>
</evidence>
<feature type="compositionally biased region" description="Basic and acidic residues" evidence="7">
    <location>
        <begin position="454"/>
        <end position="463"/>
    </location>
</feature>
<dbReference type="GO" id="GO:0044205">
    <property type="term" value="P:'de novo' UMP biosynthetic process"/>
    <property type="evidence" value="ECO:0007669"/>
    <property type="project" value="UniProtKB-UniPathway"/>
</dbReference>
<evidence type="ECO:0000256" key="7">
    <source>
        <dbReference type="SAM" id="MobiDB-lite"/>
    </source>
</evidence>
<protein>
    <recommendedName>
        <fullName evidence="8">Dihydroorotate dehydrogenase catalytic domain-containing protein</fullName>
    </recommendedName>
</protein>
<feature type="compositionally biased region" description="Basic and acidic residues" evidence="7">
    <location>
        <begin position="527"/>
        <end position="536"/>
    </location>
</feature>
<dbReference type="InterPro" id="IPR005720">
    <property type="entry name" value="Dihydroorotate_DH_cat"/>
</dbReference>
<feature type="region of interest" description="Disordered" evidence="7">
    <location>
        <begin position="387"/>
        <end position="426"/>
    </location>
</feature>
<dbReference type="InterPro" id="IPR013785">
    <property type="entry name" value="Aldolase_TIM"/>
</dbReference>
<proteinExistence type="predicted"/>
<evidence type="ECO:0000313" key="9">
    <source>
        <dbReference type="EMBL" id="EJK73551.1"/>
    </source>
</evidence>
<feature type="region of interest" description="Disordered" evidence="7">
    <location>
        <begin position="334"/>
        <end position="358"/>
    </location>
</feature>
<organism evidence="9 10">
    <name type="scientific">Thalassiosira oceanica</name>
    <name type="common">Marine diatom</name>
    <dbReference type="NCBI Taxonomy" id="159749"/>
    <lineage>
        <taxon>Eukaryota</taxon>
        <taxon>Sar</taxon>
        <taxon>Stramenopiles</taxon>
        <taxon>Ochrophyta</taxon>
        <taxon>Bacillariophyta</taxon>
        <taxon>Coscinodiscophyceae</taxon>
        <taxon>Thalassiosirophycidae</taxon>
        <taxon>Thalassiosirales</taxon>
        <taxon>Thalassiosiraceae</taxon>
        <taxon>Thalassiosira</taxon>
    </lineage>
</organism>
<dbReference type="PROSITE" id="PS00912">
    <property type="entry name" value="DHODEHASE_2"/>
    <property type="match status" value="1"/>
</dbReference>
<dbReference type="Pfam" id="PF01180">
    <property type="entry name" value="DHO_dh"/>
    <property type="match status" value="1"/>
</dbReference>
<dbReference type="NCBIfam" id="NF002702">
    <property type="entry name" value="PRK02506.1"/>
    <property type="match status" value="1"/>
</dbReference>
<feature type="compositionally biased region" description="Acidic residues" evidence="7">
    <location>
        <begin position="464"/>
        <end position="473"/>
    </location>
</feature>
<dbReference type="Gene3D" id="2.30.26.10">
    <property type="entry name" value="Dihydroorotate Dehydrogenase A, chain A, domain 2"/>
    <property type="match status" value="1"/>
</dbReference>
<keyword evidence="3" id="KW-0285">Flavoprotein</keyword>
<dbReference type="PROSITE" id="PS00911">
    <property type="entry name" value="DHODEHASE_1"/>
    <property type="match status" value="1"/>
</dbReference>
<feature type="region of interest" description="Disordered" evidence="7">
    <location>
        <begin position="454"/>
        <end position="620"/>
    </location>
</feature>
<dbReference type="InterPro" id="IPR001295">
    <property type="entry name" value="Dihydroorotate_DH_CS"/>
</dbReference>
<accession>K0TIC3</accession>
<dbReference type="PANTHER" id="PTHR48109">
    <property type="entry name" value="DIHYDROOROTATE DEHYDROGENASE (QUINONE), MITOCHONDRIAL-RELATED"/>
    <property type="match status" value="1"/>
</dbReference>
<evidence type="ECO:0000259" key="8">
    <source>
        <dbReference type="Pfam" id="PF01180"/>
    </source>
</evidence>
<dbReference type="SUPFAM" id="SSF51395">
    <property type="entry name" value="FMN-linked oxidoreductases"/>
    <property type="match status" value="1"/>
</dbReference>
<dbReference type="eggNOG" id="KOG1436">
    <property type="taxonomic scope" value="Eukaryota"/>
</dbReference>
<evidence type="ECO:0000256" key="5">
    <source>
        <dbReference type="ARBA" id="ARBA00022975"/>
    </source>
</evidence>
<dbReference type="AlphaFoldDB" id="K0TIC3"/>
<dbReference type="InterPro" id="IPR023359">
    <property type="entry name" value="Dihydro_DH_chainA_dom2"/>
</dbReference>
<dbReference type="UniPathway" id="UPA00070"/>
<dbReference type="GO" id="GO:0005737">
    <property type="term" value="C:cytoplasm"/>
    <property type="evidence" value="ECO:0007669"/>
    <property type="project" value="InterPro"/>
</dbReference>
<sequence length="679" mass="72066">MVDLATDLGGVKLTSCVYNASGPRTGASAAMAKIASSAAGGVLAKSATVSPQKGNDLPRVWHEEDGAASMNSEGLPNSGIDYYTDAKTISDTMGENPLGKPYMVSISGKTLADNLEMLKKISSAIEGGAKISAVELNLACPNIPGKPTIGYDFEQMEDVMSQVSSLPCFSGPKPQFMFGLKMPPYFDRPHFEMAAAILNKYKSIVSYSASINTIGNALAIDIHAEMPAIRAKGGFAGLSGKAVKYTALANVKQMRELLDPSIAVVGVGGVSTGEDAFELILCGAQAVQVGTCHWNEGPKCFDRICGELKDVMRRKGYDSPDDFRGKLKEWSKEGQAVSRKARAGRKKGAVASAAPSGGKGNEPIVIAVLIAFIAMLLADKYGVATATRHQSKNQADRRKNRNDLPVGGHARDGASGRHHAGLGGEEREQRIGGLQQVLLRVERAHALPPTLALDCKREAGRDEDAAEDADEDQPVGPEQLRLGQRRGTEYRVREYGGGDPGKDAIQGDDFRGAESRRPKREPRRRGRVEPRVDATEHPPMATRPTAARSRGFDICSSTVGLSSSGTSRLSVIPKQRGSGTPSSGEGAVLKSSMDRDPTSRARTRTPEGRANLLAGEGGTNAVPKAASRAMGASSIEADDTMVLQVFRLVAPEPPPSPGDTTHVTCTRHARNPSQTVDTR</sequence>
<dbReference type="Gene3D" id="3.20.20.70">
    <property type="entry name" value="Aldolase class I"/>
    <property type="match status" value="1"/>
</dbReference>
<evidence type="ECO:0000256" key="4">
    <source>
        <dbReference type="ARBA" id="ARBA00022643"/>
    </source>
</evidence>